<comment type="caution">
    <text evidence="4">The sequence shown here is derived from an EMBL/GenBank/DDBJ whole genome shotgun (WGS) entry which is preliminary data.</text>
</comment>
<feature type="coiled-coil region" evidence="1">
    <location>
        <begin position="761"/>
        <end position="788"/>
    </location>
</feature>
<dbReference type="InterPro" id="IPR011992">
    <property type="entry name" value="EF-hand-dom_pair"/>
</dbReference>
<dbReference type="EMBL" id="JBIMZQ010000029">
    <property type="protein sequence ID" value="KAL3663008.1"/>
    <property type="molecule type" value="Genomic_DNA"/>
</dbReference>
<dbReference type="PANTHER" id="PTHR34894:SF5">
    <property type="entry name" value="EF-HAND DOMAIN-CONTAINING PROTEIN"/>
    <property type="match status" value="1"/>
</dbReference>
<dbReference type="PANTHER" id="PTHR34894">
    <property type="entry name" value="SAM-DEPENDENT METHYLTRANSFERASE RSMI, CONSERVED SITE"/>
    <property type="match status" value="1"/>
</dbReference>
<evidence type="ECO:0000313" key="4">
    <source>
        <dbReference type="EMBL" id="KAL3663008.1"/>
    </source>
</evidence>
<feature type="compositionally biased region" description="Low complexity" evidence="2">
    <location>
        <begin position="54"/>
        <end position="65"/>
    </location>
</feature>
<dbReference type="PROSITE" id="PS50222">
    <property type="entry name" value="EF_HAND_2"/>
    <property type="match status" value="1"/>
</dbReference>
<name>A0ABD3F8D8_9STRA</name>
<evidence type="ECO:0000256" key="1">
    <source>
        <dbReference type="SAM" id="Coils"/>
    </source>
</evidence>
<dbReference type="Gene3D" id="1.10.238.10">
    <property type="entry name" value="EF-hand"/>
    <property type="match status" value="1"/>
</dbReference>
<feature type="region of interest" description="Disordered" evidence="2">
    <location>
        <begin position="631"/>
        <end position="653"/>
    </location>
</feature>
<dbReference type="AlphaFoldDB" id="A0ABD3F8D8"/>
<dbReference type="InterPro" id="IPR002048">
    <property type="entry name" value="EF_hand_dom"/>
</dbReference>
<sequence>MSVKIPKSDERMKKRQALTASISAGALSVLEERRCPVQFDITDLLSQKEPLPSPTLRPLSLPRPSRNVDFSPPAAPKSTKKDRLSMQNAMPLGGYAERLEQAENTELFTYTSALCHRVTGKYLPRSVLQTDPEAQQREIERIQSDPELLRAIDSVRVLSAQFKDVAQTTMGHRKELGHTLFRIEESYLKLFEKLLELSLRLYWEYENRTEAQRREDRTSIEHWRVQYERKCVENVKLNKKMAARDIIHRAREIELRDYQGQMKEIEKELGSQRELETEIFQLQNAAALQQVLERKLREDLAHLTKTHEDMVEYQKQLQEELQTQHRQLVTDLRRSVKEKDRFISKQEVTLRELEEIVSVTPVSCESHSSQTEVDDDGLWDVQDGIPRFVSKNVTHKMMWRRFNAFVSCKNCGGRPIPKALKTNPFGKTSPDNNEDIDIWSVEKGKKHTKKAARRIERIEQQWELPSHTVLFLSNLPKSVVAFPFFSLEHVISQIEAIYDDKFASDEADEADGAPREELPRFICEYFLKTHGLRQSAEVGLYRFLVSVKNSYQKNSHVRLFARLSNLLKSPDEDLDNLEPSSPANLSGKKSAIKASITEIESDLKRVKRSKYLDRSFLQVFLEARHYLLRPPPRAAPKPKKTYQRESETGPASSIQKVETVEHVVQVEPTKRWAPLDHAITVLRWYISCLPEDSISSYCRQVEHSTAIYEGRTITEIAGNRLAVRAEMRRVMLVNEGPETLSTAETSKGRQRSPPRIVADVHKVLKLLMDALEQRREGIKNDLTALFDAGDTNHDCVLTLDEFSAIIRKRKPHFSDRRILRMFREALMGGTEQSFALSMETFVVVCNDHGLVSLLPDDRMVDPFAIPQAMPETSHAKAKAPLQPFDNEDNSATNTLLTSEDIPFELSSVGAEDRIVT</sequence>
<keyword evidence="1" id="KW-0175">Coiled coil</keyword>
<proteinExistence type="predicted"/>
<feature type="region of interest" description="Disordered" evidence="2">
    <location>
        <begin position="48"/>
        <end position="83"/>
    </location>
</feature>
<accession>A0ABD3F8D8</accession>
<protein>
    <recommendedName>
        <fullName evidence="3">EF-hand domain-containing protein</fullName>
    </recommendedName>
</protein>
<organism evidence="4 5">
    <name type="scientific">Phytophthora oleae</name>
    <dbReference type="NCBI Taxonomy" id="2107226"/>
    <lineage>
        <taxon>Eukaryota</taxon>
        <taxon>Sar</taxon>
        <taxon>Stramenopiles</taxon>
        <taxon>Oomycota</taxon>
        <taxon>Peronosporomycetes</taxon>
        <taxon>Peronosporales</taxon>
        <taxon>Peronosporaceae</taxon>
        <taxon>Phytophthora</taxon>
    </lineage>
</organism>
<feature type="domain" description="EF-hand" evidence="3">
    <location>
        <begin position="777"/>
        <end position="812"/>
    </location>
</feature>
<dbReference type="SUPFAM" id="SSF47473">
    <property type="entry name" value="EF-hand"/>
    <property type="match status" value="1"/>
</dbReference>
<evidence type="ECO:0000313" key="5">
    <source>
        <dbReference type="Proteomes" id="UP001632037"/>
    </source>
</evidence>
<gene>
    <name evidence="4" type="ORF">V7S43_011951</name>
</gene>
<evidence type="ECO:0000259" key="3">
    <source>
        <dbReference type="PROSITE" id="PS50222"/>
    </source>
</evidence>
<evidence type="ECO:0000256" key="2">
    <source>
        <dbReference type="SAM" id="MobiDB-lite"/>
    </source>
</evidence>
<feature type="coiled-coil region" evidence="1">
    <location>
        <begin position="248"/>
        <end position="275"/>
    </location>
</feature>
<reference evidence="4 5" key="1">
    <citation type="submission" date="2024-09" db="EMBL/GenBank/DDBJ databases">
        <title>Genome sequencing and assembly of Phytophthora oleae, isolate VK10A, causative agent of rot of olive drupes.</title>
        <authorList>
            <person name="Conti Taguali S."/>
            <person name="Riolo M."/>
            <person name="La Spada F."/>
            <person name="Cacciola S.O."/>
            <person name="Dionisio G."/>
        </authorList>
    </citation>
    <scope>NUCLEOTIDE SEQUENCE [LARGE SCALE GENOMIC DNA]</scope>
    <source>
        <strain evidence="4 5">VK10A</strain>
    </source>
</reference>
<keyword evidence="5" id="KW-1185">Reference proteome</keyword>
<dbReference type="Proteomes" id="UP001632037">
    <property type="component" value="Unassembled WGS sequence"/>
</dbReference>